<proteinExistence type="predicted"/>
<dbReference type="Proteomes" id="UP000024635">
    <property type="component" value="Unassembled WGS sequence"/>
</dbReference>
<gene>
    <name evidence="1" type="primary">Acey_s0054.g2465</name>
    <name evidence="1" type="ORF">Y032_0054g2465</name>
</gene>
<organism evidence="1 2">
    <name type="scientific">Ancylostoma ceylanicum</name>
    <dbReference type="NCBI Taxonomy" id="53326"/>
    <lineage>
        <taxon>Eukaryota</taxon>
        <taxon>Metazoa</taxon>
        <taxon>Ecdysozoa</taxon>
        <taxon>Nematoda</taxon>
        <taxon>Chromadorea</taxon>
        <taxon>Rhabditida</taxon>
        <taxon>Rhabditina</taxon>
        <taxon>Rhabditomorpha</taxon>
        <taxon>Strongyloidea</taxon>
        <taxon>Ancylostomatidae</taxon>
        <taxon>Ancylostomatinae</taxon>
        <taxon>Ancylostoma</taxon>
    </lineage>
</organism>
<evidence type="ECO:0000313" key="1">
    <source>
        <dbReference type="EMBL" id="EYC10621.1"/>
    </source>
</evidence>
<dbReference type="STRING" id="53326.A0A016U6S7"/>
<comment type="caution">
    <text evidence="1">The sequence shown here is derived from an EMBL/GenBank/DDBJ whole genome shotgun (WGS) entry which is preliminary data.</text>
</comment>
<reference evidence="2" key="1">
    <citation type="journal article" date="2015" name="Nat. Genet.">
        <title>The genome and transcriptome of the zoonotic hookworm Ancylostoma ceylanicum identify infection-specific gene families.</title>
        <authorList>
            <person name="Schwarz E.M."/>
            <person name="Hu Y."/>
            <person name="Antoshechkin I."/>
            <person name="Miller M.M."/>
            <person name="Sternberg P.W."/>
            <person name="Aroian R.V."/>
        </authorList>
    </citation>
    <scope>NUCLEOTIDE SEQUENCE</scope>
    <source>
        <strain evidence="2">HY135</strain>
    </source>
</reference>
<name>A0A016U6S7_9BILA</name>
<evidence type="ECO:0000313" key="2">
    <source>
        <dbReference type="Proteomes" id="UP000024635"/>
    </source>
</evidence>
<sequence>MFPNEHSLSEEHALSGLPQLSKLINALLEKKIKRVGEREAAKRDIATIVSNCLPFYISGSDSQVLPLKQLVKDLCLLALIEVDENGEKLNKNASSWKTGSLELTINVLSRLCDKELLYEDYIDFLRFSVNLVESPFVQSQTWVEDDITNVLAKFVTSCTCLIASDPLKELWSLVWRRLPIAMDTGGRSCGNYLRIARSILKHVNDTTLVSGDGGQKLVANMLETFLSAAKRKGFCKLSGQIEYVFELLSLVIDNWGIECREVILQHCLPFASTFVEKLNFSSAAINDLDSAWTFFDRLFHLAVPDSRPSCLVPNEAYLLAQSAGEVLRSALCSMSFNRVDYELKKGYIPLFARLLIIVDSAPSNSQENMDITIDVYTQHAKRRKKQYMLDMVTDWNFADGIDYNDRPHFVVSCLLLGYEITSRWSHRIDHHRLTSIATKLWDARSLIKFDWQLPAYCQLLNNLLKLGALDQQFGSDSENGSQTAKCLWKFALSSAHVGCSFDASCLLMKSILQRFRNAVGEDEDLTEAVFDVLSRSAAPHGPILYELVLCVLTELEYDELKPFPGASDRKSGDDQWRFRCQIAEWLITHIGSESSAWEALYVLCYLHPKRVSNSPPPADSKTGIERDLELFGLSETSAPLETNDSKVPLVAIPEIVHYITEIFEELWLNHDSSSATRISLWCSYLMFRSSVNVPFEMRCTNLVATMERWMYEVIGDAGPDLLSLINLHNVHPQLISSNLLLLLSSRLHDCPALAAHLVTRPVQLSISAAIIKNVMRGIGKYLSVNDSLDVRKAAGILLENFTAEVDTVSDLLLLLDESGDIIDKDSRQHLVSKIWQIIDEDIAEGEYDVDEAEIYRRRLSKCILRFSEPGDCKSVDLDCIDVTSIIRYLKSLSCSLLDWELISSLLERAGSNVILILKLVRDVLSDSTLFNLHSLVLGAVAKRDDVLQVCEQLIPDFALLLDCHYNSIMLHQPSPIRIPYINVILPLRNDKLVASFREPNMKMLGAEHFTAAFLLRMDGWHQKFFVGSFFKQLLIEPHTLLMNFWKAGRISIKRNCHLQLLRNIRTLFGAGLLSTVNSNMARGFLLTLFSVVSTILHFVAESNPSMVGSILQLITQLGCFSSDELIYLKCSLDNATFTEHEGAREFFNSAAEEFFCNGTVKDVRVFHCPEFWKCMRSALKAKKDHLIEDTTKNDILSTLLLIWDILPSLRCYIAPILSSFGDSNIVPSRKLECHYAICNIRDYCQIVLSDHRLESADVFVGCLRILSCEAFQDQAILRPSVVDHNAHETTDLISQWIISLYRDLVPEADENSTDFSANSMDEVVIDECDPICAVDSAITVFRVISRYACCVPKLCQIVAPYVLAVDDSGAETAIQLVLQYASIVVSSNIDSNLESARTRMARCLAESVDGIGLRRLSRVKLDYQFYFDGMCALIKCCLLSDLPNYAFAVANVLYDVIMSHQGERHLATFNGAKVNNAQFVELLKMIYIRIGSITGLKTLPTEVQNDDKVRVLFARTRFDWLDIISNPKASLQDLIDAYSYCGINYSGTRRELKYALAICAGKGSIISYPKRLISHEERLFAFLYSSSSLVCNELLAYLESMECEAAAKSELPNLTNISHLRDFAVVDLKGCFAIGDLKSLATSRLILFTTYLSRISDLGDIGRLYHFDLSIAISELSRRLIDLKAFAKLSSNEDVVNLTLPTSAAIRNLLRLSLYEEGPRYCDCHTIPFCLKSVIKQLDAVSDLSGFGPIPSRLLQTQNVNPPSFYEISDLPRLTGQRSDVQGPDPK</sequence>
<dbReference type="OrthoDB" id="5864597at2759"/>
<dbReference type="EMBL" id="JARK01001390">
    <property type="protein sequence ID" value="EYC10621.1"/>
    <property type="molecule type" value="Genomic_DNA"/>
</dbReference>
<protein>
    <submittedName>
        <fullName evidence="1">Uncharacterized protein</fullName>
    </submittedName>
</protein>
<keyword evidence="2" id="KW-1185">Reference proteome</keyword>
<accession>A0A016U6S7</accession>